<protein>
    <submittedName>
        <fullName evidence="4">RING-type E3 ubiquitin transferase</fullName>
    </submittedName>
</protein>
<dbReference type="WBParaSite" id="HPBE_0000007501-mRNA-1">
    <property type="protein sequence ID" value="HPBE_0000007501-mRNA-1"/>
    <property type="gene ID" value="HPBE_0000007501"/>
</dbReference>
<feature type="compositionally biased region" description="Acidic residues" evidence="1">
    <location>
        <begin position="116"/>
        <end position="127"/>
    </location>
</feature>
<proteinExistence type="predicted"/>
<evidence type="ECO:0000313" key="2">
    <source>
        <dbReference type="EMBL" id="VDO18458.1"/>
    </source>
</evidence>
<accession>A0A3P7WLJ7</accession>
<name>A0A183F1W9_HELPZ</name>
<evidence type="ECO:0000313" key="3">
    <source>
        <dbReference type="Proteomes" id="UP000050761"/>
    </source>
</evidence>
<reference evidence="4" key="2">
    <citation type="submission" date="2019-09" db="UniProtKB">
        <authorList>
            <consortium name="WormBaseParasite"/>
        </authorList>
    </citation>
    <scope>IDENTIFICATION</scope>
</reference>
<gene>
    <name evidence="2" type="ORF">HPBE_LOCUS76</name>
</gene>
<feature type="region of interest" description="Disordered" evidence="1">
    <location>
        <begin position="89"/>
        <end position="127"/>
    </location>
</feature>
<reference evidence="2 3" key="1">
    <citation type="submission" date="2018-11" db="EMBL/GenBank/DDBJ databases">
        <authorList>
            <consortium name="Pathogen Informatics"/>
        </authorList>
    </citation>
    <scope>NUCLEOTIDE SEQUENCE [LARGE SCALE GENOMIC DNA]</scope>
</reference>
<dbReference type="EMBL" id="UZAH01000044">
    <property type="protein sequence ID" value="VDO18458.1"/>
    <property type="molecule type" value="Genomic_DNA"/>
</dbReference>
<evidence type="ECO:0000256" key="1">
    <source>
        <dbReference type="SAM" id="MobiDB-lite"/>
    </source>
</evidence>
<accession>A0A183F1W9</accession>
<organism evidence="3 4">
    <name type="scientific">Heligmosomoides polygyrus</name>
    <name type="common">Parasitic roundworm</name>
    <dbReference type="NCBI Taxonomy" id="6339"/>
    <lineage>
        <taxon>Eukaryota</taxon>
        <taxon>Metazoa</taxon>
        <taxon>Ecdysozoa</taxon>
        <taxon>Nematoda</taxon>
        <taxon>Chromadorea</taxon>
        <taxon>Rhabditida</taxon>
        <taxon>Rhabditina</taxon>
        <taxon>Rhabditomorpha</taxon>
        <taxon>Strongyloidea</taxon>
        <taxon>Heligmosomidae</taxon>
        <taxon>Heligmosomoides</taxon>
    </lineage>
</organism>
<keyword evidence="3" id="KW-1185">Reference proteome</keyword>
<evidence type="ECO:0000313" key="4">
    <source>
        <dbReference type="WBParaSite" id="HPBE_0000007501-mRNA-1"/>
    </source>
</evidence>
<dbReference type="AlphaFoldDB" id="A0A183F1W9"/>
<dbReference type="Proteomes" id="UP000050761">
    <property type="component" value="Unassembled WGS sequence"/>
</dbReference>
<sequence length="127" mass="14460">MYSYIINGLPQIIVGIKHTIAAEQFGFKKQIGPYCMVTHFPDPICALPHMCIVHPVSCLGTLFAIRKHKPRNYLWHATTATEMRRYASFEEKEEDEQELESITSSESELEEHTELASDDSDSEIDAT</sequence>